<dbReference type="Gene3D" id="1.10.530.10">
    <property type="match status" value="1"/>
</dbReference>
<dbReference type="PROSITE" id="PS00922">
    <property type="entry name" value="TRANSGLYCOSYLASE"/>
    <property type="match status" value="1"/>
</dbReference>
<organism evidence="4 5">
    <name type="scientific">Pontivivens ytuae</name>
    <dbReference type="NCBI Taxonomy" id="2789856"/>
    <lineage>
        <taxon>Bacteria</taxon>
        <taxon>Pseudomonadati</taxon>
        <taxon>Pseudomonadota</taxon>
        <taxon>Alphaproteobacteria</taxon>
        <taxon>Rhodobacterales</taxon>
        <taxon>Paracoccaceae</taxon>
        <taxon>Pontivivens</taxon>
    </lineage>
</organism>
<reference evidence="4 5" key="1">
    <citation type="submission" date="2020-11" db="EMBL/GenBank/DDBJ databases">
        <title>Description of Pontivivens ytuae sp. nov. isolated from deep sea sediment of Mariana Trench.</title>
        <authorList>
            <person name="Wang Z."/>
            <person name="Sun Q.-L."/>
            <person name="Xu X.-D."/>
            <person name="Tang Y.-Z."/>
            <person name="Zhang J."/>
        </authorList>
    </citation>
    <scope>NUCLEOTIDE SEQUENCE [LARGE SCALE GENOMIC DNA]</scope>
    <source>
        <strain evidence="4 5">MT2928</strain>
    </source>
</reference>
<dbReference type="Proteomes" id="UP000594800">
    <property type="component" value="Chromosome"/>
</dbReference>
<dbReference type="PANTHER" id="PTHR37423">
    <property type="entry name" value="SOLUBLE LYTIC MUREIN TRANSGLYCOSYLASE-RELATED"/>
    <property type="match status" value="1"/>
</dbReference>
<protein>
    <submittedName>
        <fullName evidence="4">Lytic transglycosylase domain-containing protein</fullName>
    </submittedName>
</protein>
<dbReference type="GO" id="GO:0016020">
    <property type="term" value="C:membrane"/>
    <property type="evidence" value="ECO:0007669"/>
    <property type="project" value="InterPro"/>
</dbReference>
<dbReference type="PANTHER" id="PTHR37423:SF2">
    <property type="entry name" value="MEMBRANE-BOUND LYTIC MUREIN TRANSGLYCOSYLASE C"/>
    <property type="match status" value="1"/>
</dbReference>
<dbReference type="KEGG" id="poz:I0K15_06065"/>
<name>A0A7S9LU66_9RHOB</name>
<evidence type="ECO:0000256" key="1">
    <source>
        <dbReference type="ARBA" id="ARBA00007734"/>
    </source>
</evidence>
<comment type="similarity">
    <text evidence="2">Belongs to the virb1 family.</text>
</comment>
<sequence length="269" mass="27876">MVRTVLRIFVTALGIAVTALPALGQSSIQFRSVSSELANRPRGGVIDLFGGAPASPSVTRPQDSAPWYWEVMSPQRAAADRMRFGEAWRAAAEGPVGRPSAATLTRIAAENRAALDRAYARSSLSQALLLAVIATESAGRADAISPKGAVGLMQLMPGTAREVGVENPLDAAQNIAGGARYLSRQLLAHEGDAILALAAYNAGPGAVDRASGVPAFAETRAYVPKVLAAFAVARDLCLDPPVAPRAECVLDLVTAHPDGESEAEIAAAD</sequence>
<evidence type="ECO:0000259" key="3">
    <source>
        <dbReference type="Pfam" id="PF01464"/>
    </source>
</evidence>
<gene>
    <name evidence="4" type="ORF">I0K15_06065</name>
</gene>
<dbReference type="RefSeq" id="WP_196104501.1">
    <property type="nucleotide sequence ID" value="NZ_CP064942.1"/>
</dbReference>
<dbReference type="InterPro" id="IPR000189">
    <property type="entry name" value="Transglyc_AS"/>
</dbReference>
<accession>A0A7S9LU66</accession>
<feature type="domain" description="Transglycosylase SLT" evidence="3">
    <location>
        <begin position="118"/>
        <end position="214"/>
    </location>
</feature>
<evidence type="ECO:0000256" key="2">
    <source>
        <dbReference type="ARBA" id="ARBA00009387"/>
    </source>
</evidence>
<dbReference type="InterPro" id="IPR008258">
    <property type="entry name" value="Transglycosylase_SLT_dom_1"/>
</dbReference>
<keyword evidence="5" id="KW-1185">Reference proteome</keyword>
<proteinExistence type="inferred from homology"/>
<evidence type="ECO:0000313" key="4">
    <source>
        <dbReference type="EMBL" id="QPH55302.1"/>
    </source>
</evidence>
<dbReference type="CDD" id="cd00254">
    <property type="entry name" value="LT-like"/>
    <property type="match status" value="1"/>
</dbReference>
<dbReference type="AlphaFoldDB" id="A0A7S9LU66"/>
<dbReference type="EMBL" id="CP064942">
    <property type="protein sequence ID" value="QPH55302.1"/>
    <property type="molecule type" value="Genomic_DNA"/>
</dbReference>
<dbReference type="Pfam" id="PF01464">
    <property type="entry name" value="SLT"/>
    <property type="match status" value="1"/>
</dbReference>
<dbReference type="InterPro" id="IPR023346">
    <property type="entry name" value="Lysozyme-like_dom_sf"/>
</dbReference>
<dbReference type="SUPFAM" id="SSF53955">
    <property type="entry name" value="Lysozyme-like"/>
    <property type="match status" value="1"/>
</dbReference>
<evidence type="ECO:0000313" key="5">
    <source>
        <dbReference type="Proteomes" id="UP000594800"/>
    </source>
</evidence>
<dbReference type="GO" id="GO:0000270">
    <property type="term" value="P:peptidoglycan metabolic process"/>
    <property type="evidence" value="ECO:0007669"/>
    <property type="project" value="InterPro"/>
</dbReference>
<dbReference type="GO" id="GO:0008933">
    <property type="term" value="F:peptidoglycan lytic transglycosylase activity"/>
    <property type="evidence" value="ECO:0007669"/>
    <property type="project" value="InterPro"/>
</dbReference>
<comment type="similarity">
    <text evidence="1">Belongs to the transglycosylase Slt family.</text>
</comment>